<reference evidence="2 3" key="1">
    <citation type="submission" date="2016-10" db="EMBL/GenBank/DDBJ databases">
        <authorList>
            <person name="de Groot N.N."/>
        </authorList>
    </citation>
    <scope>NUCLEOTIDE SEQUENCE [LARGE SCALE GENOMIC DNA]</scope>
    <source>
        <strain evidence="2 3">DSM 2179</strain>
    </source>
</reference>
<dbReference type="Gene3D" id="2.60.40.10">
    <property type="entry name" value="Immunoglobulins"/>
    <property type="match status" value="2"/>
</dbReference>
<dbReference type="InterPro" id="IPR036514">
    <property type="entry name" value="SGNH_hydro_sf"/>
</dbReference>
<protein>
    <submittedName>
        <fullName evidence="2">Lysophospholipase L1</fullName>
    </submittedName>
</protein>
<gene>
    <name evidence="2" type="ORF">SAMN05660742_1112</name>
</gene>
<dbReference type="RefSeq" id="WP_091831773.1">
    <property type="nucleotide sequence ID" value="NZ_FNZK01000011.1"/>
</dbReference>
<dbReference type="EMBL" id="FNZK01000011">
    <property type="protein sequence ID" value="SEJ58394.1"/>
    <property type="molecule type" value="Genomic_DNA"/>
</dbReference>
<evidence type="ECO:0000313" key="3">
    <source>
        <dbReference type="Proteomes" id="UP000199662"/>
    </source>
</evidence>
<dbReference type="PANTHER" id="PTHR30383">
    <property type="entry name" value="THIOESTERASE 1/PROTEASE 1/LYSOPHOSPHOLIPASE L1"/>
    <property type="match status" value="1"/>
</dbReference>
<keyword evidence="3" id="KW-1185">Reference proteome</keyword>
<feature type="domain" description="SGNH hydrolase-type esterase" evidence="1">
    <location>
        <begin position="278"/>
        <end position="445"/>
    </location>
</feature>
<evidence type="ECO:0000259" key="1">
    <source>
        <dbReference type="Pfam" id="PF13472"/>
    </source>
</evidence>
<organism evidence="2 3">
    <name type="scientific">Propionispira arboris</name>
    <dbReference type="NCBI Taxonomy" id="84035"/>
    <lineage>
        <taxon>Bacteria</taxon>
        <taxon>Bacillati</taxon>
        <taxon>Bacillota</taxon>
        <taxon>Negativicutes</taxon>
        <taxon>Selenomonadales</taxon>
        <taxon>Selenomonadaceae</taxon>
        <taxon>Propionispira</taxon>
    </lineage>
</organism>
<dbReference type="SUPFAM" id="SSF52266">
    <property type="entry name" value="SGNH hydrolase"/>
    <property type="match status" value="1"/>
</dbReference>
<name>A0A1H7A1S8_9FIRM</name>
<sequence>MLNRKEKVFIVSIICIFSIKTPLVLAMDQDIPSHGITIAESPNLKAYTKQWETAPRITSHYDKNNPASCSPLLTWTKNLNAVKYEVEFFTTLPDDLQNTQLSRDHIYFSRSIYSNGYNPPLDKFAPELLGKQALYWRVRAIDYDGNPISLFSVPEALYTDPAKENMKAPILTARYNQGNGTTLLYPVYSWIPNSGAKQFEIELLSAPPENHDGITPSRYRIAAFTTKLCDYYDKQPRSSSKPFYWRVRSLDATGNPIGVYSKADSFTVTPASAWQTAVYGDSITHGGGHMSYGPADWEYSYETYLNFPVINLALSGDTSEALMDRFDRDVLPFHPHYLIIMGGTNSLRGGYSADSVIYNLETIKIKCLKNNIKPIFLTLPPINPENIKKVFGENSAPDWQNQMNLVNQYIRSQVYIDIAAALPCHNGILSDGLALDGLHLDVVGKKIMAQTINQVWPSITKQADEQTLPTENSL</sequence>
<dbReference type="STRING" id="84035.SAMN05660742_1112"/>
<accession>A0A1H7A1S8</accession>
<dbReference type="Proteomes" id="UP000199662">
    <property type="component" value="Unassembled WGS sequence"/>
</dbReference>
<dbReference type="AlphaFoldDB" id="A0A1H7A1S8"/>
<dbReference type="Gene3D" id="3.40.50.1110">
    <property type="entry name" value="SGNH hydrolase"/>
    <property type="match status" value="1"/>
</dbReference>
<dbReference type="InterPro" id="IPR013783">
    <property type="entry name" value="Ig-like_fold"/>
</dbReference>
<dbReference type="Pfam" id="PF13472">
    <property type="entry name" value="Lipase_GDSL_2"/>
    <property type="match status" value="1"/>
</dbReference>
<proteinExistence type="predicted"/>
<evidence type="ECO:0000313" key="2">
    <source>
        <dbReference type="EMBL" id="SEJ58394.1"/>
    </source>
</evidence>
<dbReference type="InterPro" id="IPR013830">
    <property type="entry name" value="SGNH_hydro"/>
</dbReference>
<dbReference type="InterPro" id="IPR051532">
    <property type="entry name" value="Ester_Hydrolysis_Enzymes"/>
</dbReference>